<keyword evidence="12" id="KW-1185">Reference proteome</keyword>
<dbReference type="Gramene" id="RZC63913">
    <property type="protein sequence ID" value="RZC63913"/>
    <property type="gene ID" value="C5167_025654"/>
</dbReference>
<evidence type="ECO:0000256" key="4">
    <source>
        <dbReference type="ARBA" id="ARBA00023125"/>
    </source>
</evidence>
<dbReference type="SMART" id="SM00380">
    <property type="entry name" value="AP2"/>
    <property type="match status" value="1"/>
</dbReference>
<feature type="compositionally biased region" description="Basic residues" evidence="9">
    <location>
        <begin position="464"/>
        <end position="474"/>
    </location>
</feature>
<keyword evidence="5" id="KW-0010">Activator</keyword>
<feature type="compositionally biased region" description="Low complexity" evidence="9">
    <location>
        <begin position="476"/>
        <end position="487"/>
    </location>
</feature>
<dbReference type="SUPFAM" id="SSF54171">
    <property type="entry name" value="DNA-binding domain"/>
    <property type="match status" value="1"/>
</dbReference>
<dbReference type="PANTHER" id="PTHR31657">
    <property type="entry name" value="ETHYLENE-RESPONSIVE TRANSCRIPTION FACTOR ERF061"/>
    <property type="match status" value="1"/>
</dbReference>
<keyword evidence="7" id="KW-0539">Nucleus</keyword>
<dbReference type="PANTHER" id="PTHR31657:SF20">
    <property type="entry name" value="ETHYLENE-RESPONSIVE TRANSCRIPTION FACTOR ERF061"/>
    <property type="match status" value="1"/>
</dbReference>
<dbReference type="EMBL" id="CM010719">
    <property type="protein sequence ID" value="RZC63913.1"/>
    <property type="molecule type" value="Genomic_DNA"/>
</dbReference>
<evidence type="ECO:0000256" key="3">
    <source>
        <dbReference type="ARBA" id="ARBA00023015"/>
    </source>
</evidence>
<evidence type="ECO:0000256" key="8">
    <source>
        <dbReference type="ARBA" id="ARBA00024343"/>
    </source>
</evidence>
<evidence type="ECO:0000256" key="6">
    <source>
        <dbReference type="ARBA" id="ARBA00023163"/>
    </source>
</evidence>
<keyword evidence="4" id="KW-0238">DNA-binding</keyword>
<evidence type="ECO:0000256" key="5">
    <source>
        <dbReference type="ARBA" id="ARBA00023159"/>
    </source>
</evidence>
<evidence type="ECO:0000313" key="12">
    <source>
        <dbReference type="Proteomes" id="UP000316621"/>
    </source>
</evidence>
<feature type="region of interest" description="Disordered" evidence="9">
    <location>
        <begin position="464"/>
        <end position="496"/>
    </location>
</feature>
<dbReference type="CDD" id="cd00018">
    <property type="entry name" value="AP2"/>
    <property type="match status" value="1"/>
</dbReference>
<dbReference type="Gene3D" id="3.30.730.10">
    <property type="entry name" value="AP2/ERF domain"/>
    <property type="match status" value="1"/>
</dbReference>
<keyword evidence="2" id="KW-0936">Ethylene signaling pathway</keyword>
<dbReference type="Pfam" id="PF00847">
    <property type="entry name" value="AP2"/>
    <property type="match status" value="1"/>
</dbReference>
<name>A0A4Y7JS54_PAPSO</name>
<dbReference type="FunFam" id="3.30.730.10:FF:000001">
    <property type="entry name" value="Ethylene-responsive transcription factor 2"/>
    <property type="match status" value="1"/>
</dbReference>
<comment type="similarity">
    <text evidence="8">Belongs to the AP2/ERF transcription factor family. ERF subfamily.</text>
</comment>
<dbReference type="GO" id="GO:0009873">
    <property type="term" value="P:ethylene-activated signaling pathway"/>
    <property type="evidence" value="ECO:0007669"/>
    <property type="project" value="UniProtKB-KW"/>
</dbReference>
<dbReference type="InterPro" id="IPR051758">
    <property type="entry name" value="ERF/AP2-like"/>
</dbReference>
<gene>
    <name evidence="11" type="ORF">C5167_025654</name>
</gene>
<keyword evidence="6" id="KW-0804">Transcription</keyword>
<evidence type="ECO:0000256" key="2">
    <source>
        <dbReference type="ARBA" id="ARBA00022745"/>
    </source>
</evidence>
<comment type="subcellular location">
    <subcellularLocation>
        <location evidence="1">Nucleus</location>
    </subcellularLocation>
</comment>
<dbReference type="PROSITE" id="PS51032">
    <property type="entry name" value="AP2_ERF"/>
    <property type="match status" value="1"/>
</dbReference>
<evidence type="ECO:0000256" key="7">
    <source>
        <dbReference type="ARBA" id="ARBA00023242"/>
    </source>
</evidence>
<dbReference type="GO" id="GO:0000976">
    <property type="term" value="F:transcription cis-regulatory region binding"/>
    <property type="evidence" value="ECO:0007669"/>
    <property type="project" value="UniProtKB-ARBA"/>
</dbReference>
<feature type="domain" description="AP2/ERF" evidence="10">
    <location>
        <begin position="372"/>
        <end position="429"/>
    </location>
</feature>
<dbReference type="InterPro" id="IPR001471">
    <property type="entry name" value="AP2/ERF_dom"/>
</dbReference>
<dbReference type="GO" id="GO:0003700">
    <property type="term" value="F:DNA-binding transcription factor activity"/>
    <property type="evidence" value="ECO:0007669"/>
    <property type="project" value="InterPro"/>
</dbReference>
<evidence type="ECO:0000313" key="11">
    <source>
        <dbReference type="EMBL" id="RZC63913.1"/>
    </source>
</evidence>
<dbReference type="AlphaFoldDB" id="A0A4Y7JS54"/>
<dbReference type="InterPro" id="IPR036955">
    <property type="entry name" value="AP2/ERF_dom_sf"/>
</dbReference>
<keyword evidence="3" id="KW-0805">Transcription regulation</keyword>
<reference evidence="11 12" key="1">
    <citation type="journal article" date="2018" name="Science">
        <title>The opium poppy genome and morphinan production.</title>
        <authorList>
            <person name="Guo L."/>
            <person name="Winzer T."/>
            <person name="Yang X."/>
            <person name="Li Y."/>
            <person name="Ning Z."/>
            <person name="He Z."/>
            <person name="Teodor R."/>
            <person name="Lu Y."/>
            <person name="Bowser T.A."/>
            <person name="Graham I.A."/>
            <person name="Ye K."/>
        </authorList>
    </citation>
    <scope>NUCLEOTIDE SEQUENCE [LARGE SCALE GENOMIC DNA]</scope>
    <source>
        <strain evidence="12">cv. HN1</strain>
        <tissue evidence="11">Leaves</tissue>
    </source>
</reference>
<proteinExistence type="inferred from homology"/>
<dbReference type="GO" id="GO:0005634">
    <property type="term" value="C:nucleus"/>
    <property type="evidence" value="ECO:0007669"/>
    <property type="project" value="UniProtKB-SubCell"/>
</dbReference>
<sequence length="567" mass="64318">MLLWVGYLRCKFRFVPPGLWIVINVSTLFCKAVTHSQIAPTLMMRNMCLPSLWSFHNTSSGVVHSIVLQSFELLGTMLQWDTAALRSAVISVLQDSEVEKAQKWVDQRHETLVWSSLRIGISVPMVDANTPFQLLISMRSEINGFFTVIQNVETHPCVVLLSSQMKISKRVYSKFNYFRDFYCHFYHHVSDKYVLCFILESHRVVQQLLHLIASKVNTEFASGSIHAHTTVILRTWGQFFLQHQLLVHFILLYVWRGSAHICQQSGGICKEEDGWVCYAELLLTSGTNPLDSIFFSSNPNTCSSSGAIVSNPLESIGSSVYLRQREFLEKFNFERSKTNNTATQNSPIPERQVQNTTSYLSSTSRSDKMKKLYRGVRQRHWGKWVAEIRLPQNRIRVWLGTYDTAEVAAYAYDVAAYKLRGEYARLNFPNLGDESKLRFSDRARLSALRSSVDTKIQAICQKVRREKGRRKKAKGNTSSDNKTSSDTIPNPNSVSGLNLYSISEEESSSTKSGNCSDSSQDVNCSSMLLGGGEEDHDMEYEGCCSLARMPSYDPELIWEVLANPICC</sequence>
<dbReference type="InterPro" id="IPR016177">
    <property type="entry name" value="DNA-bd_dom_sf"/>
</dbReference>
<protein>
    <recommendedName>
        <fullName evidence="10">AP2/ERF domain-containing protein</fullName>
    </recommendedName>
</protein>
<evidence type="ECO:0000256" key="9">
    <source>
        <dbReference type="SAM" id="MobiDB-lite"/>
    </source>
</evidence>
<dbReference type="PRINTS" id="PR00367">
    <property type="entry name" value="ETHRSPELEMNT"/>
</dbReference>
<accession>A0A4Y7JS54</accession>
<evidence type="ECO:0000259" key="10">
    <source>
        <dbReference type="PROSITE" id="PS51032"/>
    </source>
</evidence>
<evidence type="ECO:0000256" key="1">
    <source>
        <dbReference type="ARBA" id="ARBA00004123"/>
    </source>
</evidence>
<organism evidence="11 12">
    <name type="scientific">Papaver somniferum</name>
    <name type="common">Opium poppy</name>
    <dbReference type="NCBI Taxonomy" id="3469"/>
    <lineage>
        <taxon>Eukaryota</taxon>
        <taxon>Viridiplantae</taxon>
        <taxon>Streptophyta</taxon>
        <taxon>Embryophyta</taxon>
        <taxon>Tracheophyta</taxon>
        <taxon>Spermatophyta</taxon>
        <taxon>Magnoliopsida</taxon>
        <taxon>Ranunculales</taxon>
        <taxon>Papaveraceae</taxon>
        <taxon>Papaveroideae</taxon>
        <taxon>Papaver</taxon>
    </lineage>
</organism>
<dbReference type="Proteomes" id="UP000316621">
    <property type="component" value="Chromosome 5"/>
</dbReference>